<evidence type="ECO:0000256" key="1">
    <source>
        <dbReference type="ARBA" id="ARBA00006247"/>
    </source>
</evidence>
<keyword evidence="4" id="KW-0479">Metal-binding</keyword>
<dbReference type="InterPro" id="IPR002933">
    <property type="entry name" value="Peptidase_M20"/>
</dbReference>
<dbReference type="Gene3D" id="3.30.70.360">
    <property type="match status" value="1"/>
</dbReference>
<dbReference type="PANTHER" id="PTHR45892">
    <property type="entry name" value="AMINOACYLASE-1"/>
    <property type="match status" value="1"/>
</dbReference>
<dbReference type="GO" id="GO:0046872">
    <property type="term" value="F:metal ion binding"/>
    <property type="evidence" value="ECO:0007669"/>
    <property type="project" value="UniProtKB-KW"/>
</dbReference>
<dbReference type="PROSITE" id="PS00758">
    <property type="entry name" value="ARGE_DAPE_CPG2_1"/>
    <property type="match status" value="1"/>
</dbReference>
<dbReference type="Proteomes" id="UP000355283">
    <property type="component" value="Unassembled WGS sequence"/>
</dbReference>
<evidence type="ECO:0000259" key="5">
    <source>
        <dbReference type="Pfam" id="PF07687"/>
    </source>
</evidence>
<dbReference type="EMBL" id="SDOX01000095">
    <property type="protein sequence ID" value="TFJ82741.1"/>
    <property type="molecule type" value="Genomic_DNA"/>
</dbReference>
<proteinExistence type="inferred from homology"/>
<dbReference type="OrthoDB" id="3064516at2759"/>
<comment type="cofactor">
    <cofactor evidence="4">
        <name>Zn(2+)</name>
        <dbReference type="ChEBI" id="CHEBI:29105"/>
    </cofactor>
    <text evidence="4">Binds 2 Zn(2+) ions per subunit.</text>
</comment>
<dbReference type="PIRSF" id="PIRSF036696">
    <property type="entry name" value="ACY-1"/>
    <property type="match status" value="1"/>
</dbReference>
<evidence type="ECO:0000313" key="6">
    <source>
        <dbReference type="EMBL" id="TFJ82741.1"/>
    </source>
</evidence>
<feature type="active site" evidence="3">
    <location>
        <position position="97"/>
    </location>
</feature>
<name>A0A4D9CTZ5_9STRA</name>
<feature type="binding site" evidence="4">
    <location>
        <position position="195"/>
    </location>
    <ligand>
        <name>Zn(2+)</name>
        <dbReference type="ChEBI" id="CHEBI:29105"/>
        <label>1</label>
    </ligand>
</feature>
<dbReference type="SUPFAM" id="SSF55031">
    <property type="entry name" value="Bacterial exopeptidase dimerisation domain"/>
    <property type="match status" value="1"/>
</dbReference>
<accession>A0A4D9CTZ5</accession>
<keyword evidence="4" id="KW-0862">Zinc</keyword>
<dbReference type="SUPFAM" id="SSF53187">
    <property type="entry name" value="Zn-dependent exopeptidases"/>
    <property type="match status" value="1"/>
</dbReference>
<feature type="binding site" evidence="4">
    <location>
        <position position="127"/>
    </location>
    <ligand>
        <name>Zn(2+)</name>
        <dbReference type="ChEBI" id="CHEBI:29105"/>
        <label>2</label>
    </ligand>
</feature>
<feature type="domain" description="Peptidase M20 dimerisation" evidence="5">
    <location>
        <begin position="209"/>
        <end position="350"/>
    </location>
</feature>
<feature type="binding site" evidence="4">
    <location>
        <position position="95"/>
    </location>
    <ligand>
        <name>Zn(2+)</name>
        <dbReference type="ChEBI" id="CHEBI:29105"/>
        <label>1</label>
    </ligand>
</feature>
<evidence type="ECO:0000256" key="3">
    <source>
        <dbReference type="PIRSR" id="PIRSR036696-1"/>
    </source>
</evidence>
<comment type="similarity">
    <text evidence="1">Belongs to the peptidase M20A family.</text>
</comment>
<dbReference type="Pfam" id="PF01546">
    <property type="entry name" value="Peptidase_M20"/>
    <property type="match status" value="1"/>
</dbReference>
<dbReference type="GO" id="GO:0004046">
    <property type="term" value="F:aminoacylase activity"/>
    <property type="evidence" value="ECO:0007669"/>
    <property type="project" value="TreeGrafter"/>
</dbReference>
<gene>
    <name evidence="6" type="ORF">NSK_005934</name>
</gene>
<dbReference type="InterPro" id="IPR036264">
    <property type="entry name" value="Bact_exopeptidase_dim_dom"/>
</dbReference>
<reference evidence="6 7" key="1">
    <citation type="submission" date="2019-01" db="EMBL/GenBank/DDBJ databases">
        <title>Nuclear Genome Assembly of the Microalgal Biofuel strain Nannochloropsis salina CCMP1776.</title>
        <authorList>
            <person name="Hovde B."/>
        </authorList>
    </citation>
    <scope>NUCLEOTIDE SEQUENCE [LARGE SCALE GENOMIC DNA]</scope>
    <source>
        <strain evidence="6 7">CCMP1776</strain>
    </source>
</reference>
<dbReference type="PANTHER" id="PTHR45892:SF1">
    <property type="entry name" value="AMINOACYLASE-1"/>
    <property type="match status" value="1"/>
</dbReference>
<dbReference type="Gene3D" id="3.40.630.10">
    <property type="entry name" value="Zn peptidases"/>
    <property type="match status" value="1"/>
</dbReference>
<comment type="caution">
    <text evidence="6">The sequence shown here is derived from an EMBL/GenBank/DDBJ whole genome shotgun (WGS) entry which is preliminary data.</text>
</comment>
<dbReference type="InterPro" id="IPR052083">
    <property type="entry name" value="Aminoacylase-1_M20A"/>
</dbReference>
<evidence type="ECO:0000313" key="7">
    <source>
        <dbReference type="Proteomes" id="UP000355283"/>
    </source>
</evidence>
<feature type="binding site" evidence="4">
    <location>
        <position position="168"/>
    </location>
    <ligand>
        <name>Zn(2+)</name>
        <dbReference type="ChEBI" id="CHEBI:29105"/>
        <label>2</label>
    </ligand>
</feature>
<dbReference type="InterPro" id="IPR011650">
    <property type="entry name" value="Peptidase_M20_dimer"/>
</dbReference>
<keyword evidence="7" id="KW-1185">Reference proteome</keyword>
<protein>
    <recommendedName>
        <fullName evidence="5">Peptidase M20 dimerisation domain-containing protein</fullName>
    </recommendedName>
</protein>
<dbReference type="AlphaFoldDB" id="A0A4D9CTZ5"/>
<sequence>MSPPFAPGTPASSVLAPEEKEEALALFQELLRFPTISYAGPTNGSYRACCEWLVKTLTDLGLKTQVLEVVPNKPVVVGSWEGSEPALPSVLLNSHYDVVPACLDQWETEPFTPVRKDGKIYARGTQDMKCVCAQYILAIKRLKKPSIAPAASFQPRRSIHLSFVPDEEIGGEDGMGRFLKSDLFRSLHVGLALDEGIASPENSYKFFYSERSPLWIRVRAKGLTGHGSRFIPDTAVEKIMHVANQALAFRDSQEKRLGYLCPASNGEGEGEEGKRGGHGGCKHALALKLGDVATLNLTVLKAGVSMDNGQTFAYNVIPHEAEAGFDMRIPPSMPFAEVRALLDAWTDRAGVTWEFAQEGGADPLLTHHATSIDGAQNPWFSVFYDALTSRGVPVIPEIFPAATDARFLRAREISAFGFSPMRKTEMLLHEHNEYVSEEVFMEGVEVYVTLVEALSGAARFEREGAQG</sequence>
<dbReference type="Gene3D" id="1.10.150.900">
    <property type="match status" value="1"/>
</dbReference>
<dbReference type="InterPro" id="IPR001261">
    <property type="entry name" value="ArgE/DapE_CS"/>
</dbReference>
<feature type="binding site" evidence="4">
    <location>
        <position position="429"/>
    </location>
    <ligand>
        <name>Zn(2+)</name>
        <dbReference type="ChEBI" id="CHEBI:29105"/>
        <label>2</label>
    </ligand>
</feature>
<evidence type="ECO:0000256" key="2">
    <source>
        <dbReference type="ARBA" id="ARBA00022801"/>
    </source>
</evidence>
<keyword evidence="2" id="KW-0378">Hydrolase</keyword>
<dbReference type="Pfam" id="PF07687">
    <property type="entry name" value="M20_dimer"/>
    <property type="match status" value="1"/>
</dbReference>
<feature type="active site" description="Proton acceptor" evidence="3">
    <location>
        <position position="167"/>
    </location>
</feature>
<organism evidence="6 7">
    <name type="scientific">Nannochloropsis salina CCMP1776</name>
    <dbReference type="NCBI Taxonomy" id="1027361"/>
    <lineage>
        <taxon>Eukaryota</taxon>
        <taxon>Sar</taxon>
        <taxon>Stramenopiles</taxon>
        <taxon>Ochrophyta</taxon>
        <taxon>Eustigmatophyceae</taxon>
        <taxon>Eustigmatales</taxon>
        <taxon>Monodopsidaceae</taxon>
        <taxon>Microchloropsis</taxon>
        <taxon>Microchloropsis salina</taxon>
    </lineage>
</organism>
<feature type="binding site" evidence="4">
    <location>
        <position position="127"/>
    </location>
    <ligand>
        <name>Zn(2+)</name>
        <dbReference type="ChEBI" id="CHEBI:29105"/>
        <label>1</label>
    </ligand>
</feature>
<evidence type="ECO:0000256" key="4">
    <source>
        <dbReference type="PIRSR" id="PIRSR036696-2"/>
    </source>
</evidence>